<evidence type="ECO:0000313" key="9">
    <source>
        <dbReference type="Proteomes" id="UP000480410"/>
    </source>
</evidence>
<evidence type="ECO:0000259" key="7">
    <source>
        <dbReference type="Pfam" id="PF00324"/>
    </source>
</evidence>
<evidence type="ECO:0000256" key="5">
    <source>
        <dbReference type="ARBA" id="ARBA00023136"/>
    </source>
</evidence>
<dbReference type="PROSITE" id="PS00218">
    <property type="entry name" value="AMINO_ACID_PERMEASE_1"/>
    <property type="match status" value="1"/>
</dbReference>
<organism evidence="8 9">
    <name type="scientific">Pseudomonas brassicae</name>
    <dbReference type="NCBI Taxonomy" id="2708063"/>
    <lineage>
        <taxon>Bacteria</taxon>
        <taxon>Pseudomonadati</taxon>
        <taxon>Pseudomonadota</taxon>
        <taxon>Gammaproteobacteria</taxon>
        <taxon>Pseudomonadales</taxon>
        <taxon>Pseudomonadaceae</taxon>
        <taxon>Pseudomonas</taxon>
    </lineage>
</organism>
<dbReference type="Pfam" id="PF00324">
    <property type="entry name" value="AA_permease"/>
    <property type="match status" value="1"/>
</dbReference>
<dbReference type="GO" id="GO:0006865">
    <property type="term" value="P:amino acid transport"/>
    <property type="evidence" value="ECO:0007669"/>
    <property type="project" value="InterPro"/>
</dbReference>
<name>A0A6M0CTA6_9PSED</name>
<sequence length="477" mass="51323">MSSSSEQQRSTRAGFKQEMQTRHIVMLALGGVIGTGLFLTSGYTVNQAGPLGAVIAYIIGAVMVYMVMMCLGELAVQMPETGSFSTYATRFLGPGTGYTVAWLYWLTWTVAIGSEFTAAGILMVRWFPDTPVWIWSALFAGVVFLSNVVSVRLFAETEFWLSLIKVLTVLAFLVVGGGAILGLFQIEQAHSIGLSNFTREGLFPTGFMPIAMTLLAVSFAFSGTELIGIAAGETKDPQRNVPRAIRTTVVRLAVFFVGTIFVLATLLPREQAGLVESPFVTVFSNIGIPYSADIMNFVIITALLSAANSGLYAASRMLWTLSDQGHLPKQFCHLSRSGTPFNAIVVSMAGGAASLLSSVFAPDTIYLALVSISGLAVVVVWMSIAASQLAFRRDYVAKGGDINDLKFRVRGYPWIPLGALACCALACVGIAFDPEQRVALYFGVPFIAWCYFVYFITRKGRARRLGLGAEPGVASAT</sequence>
<gene>
    <name evidence="8" type="ORF">G3435_13575</name>
</gene>
<accession>A0A6M0CTA6</accession>
<proteinExistence type="predicted"/>
<keyword evidence="3 6" id="KW-0812">Transmembrane</keyword>
<dbReference type="Proteomes" id="UP000480410">
    <property type="component" value="Unassembled WGS sequence"/>
</dbReference>
<evidence type="ECO:0000256" key="6">
    <source>
        <dbReference type="SAM" id="Phobius"/>
    </source>
</evidence>
<evidence type="ECO:0000256" key="2">
    <source>
        <dbReference type="ARBA" id="ARBA00022448"/>
    </source>
</evidence>
<feature type="transmembrane region" description="Helical" evidence="6">
    <location>
        <begin position="294"/>
        <end position="319"/>
    </location>
</feature>
<comment type="subcellular location">
    <subcellularLocation>
        <location evidence="1">Membrane</location>
        <topology evidence="1">Multi-pass membrane protein</topology>
    </subcellularLocation>
</comment>
<feature type="transmembrane region" description="Helical" evidence="6">
    <location>
        <begin position="51"/>
        <end position="76"/>
    </location>
</feature>
<dbReference type="GO" id="GO:0016020">
    <property type="term" value="C:membrane"/>
    <property type="evidence" value="ECO:0007669"/>
    <property type="project" value="UniProtKB-SubCell"/>
</dbReference>
<dbReference type="InterPro" id="IPR004841">
    <property type="entry name" value="AA-permease/SLC12A_dom"/>
</dbReference>
<feature type="transmembrane region" description="Helical" evidence="6">
    <location>
        <begin position="340"/>
        <end position="360"/>
    </location>
</feature>
<feature type="transmembrane region" description="Helical" evidence="6">
    <location>
        <begin position="97"/>
        <end position="127"/>
    </location>
</feature>
<keyword evidence="4 6" id="KW-1133">Transmembrane helix</keyword>
<keyword evidence="2" id="KW-0813">Transport</keyword>
<dbReference type="PANTHER" id="PTHR43495">
    <property type="entry name" value="GABA PERMEASE"/>
    <property type="match status" value="1"/>
</dbReference>
<feature type="transmembrane region" description="Helical" evidence="6">
    <location>
        <begin position="166"/>
        <end position="186"/>
    </location>
</feature>
<dbReference type="PIRSF" id="PIRSF006060">
    <property type="entry name" value="AA_transporter"/>
    <property type="match status" value="1"/>
</dbReference>
<dbReference type="Gene3D" id="1.20.1740.10">
    <property type="entry name" value="Amino acid/polyamine transporter I"/>
    <property type="match status" value="1"/>
</dbReference>
<reference evidence="8 9" key="1">
    <citation type="submission" date="2020-02" db="EMBL/GenBank/DDBJ databases">
        <title>Broccoli isolated Pseudomonas sp.</title>
        <authorList>
            <person name="Fujikawa T."/>
            <person name="Sawada H."/>
        </authorList>
    </citation>
    <scope>NUCLEOTIDE SEQUENCE [LARGE SCALE GENOMIC DNA]</scope>
    <source>
        <strain evidence="8 9">MAFF212428</strain>
    </source>
</reference>
<feature type="transmembrane region" description="Helical" evidence="6">
    <location>
        <begin position="249"/>
        <end position="267"/>
    </location>
</feature>
<dbReference type="AlphaFoldDB" id="A0A6M0CTA6"/>
<feature type="transmembrane region" description="Helical" evidence="6">
    <location>
        <begin position="24"/>
        <end position="45"/>
    </location>
</feature>
<feature type="transmembrane region" description="Helical" evidence="6">
    <location>
        <begin position="366"/>
        <end position="391"/>
    </location>
</feature>
<evidence type="ECO:0000256" key="3">
    <source>
        <dbReference type="ARBA" id="ARBA00022692"/>
    </source>
</evidence>
<feature type="transmembrane region" description="Helical" evidence="6">
    <location>
        <begin position="133"/>
        <end position="154"/>
    </location>
</feature>
<feature type="domain" description="Amino acid permease/ SLC12A" evidence="7">
    <location>
        <begin position="23"/>
        <end position="460"/>
    </location>
</feature>
<dbReference type="EMBL" id="JAAHBV010000280">
    <property type="protein sequence ID" value="NER60741.1"/>
    <property type="molecule type" value="Genomic_DNA"/>
</dbReference>
<comment type="caution">
    <text evidence="8">The sequence shown here is derived from an EMBL/GenBank/DDBJ whole genome shotgun (WGS) entry which is preliminary data.</text>
</comment>
<evidence type="ECO:0000256" key="4">
    <source>
        <dbReference type="ARBA" id="ARBA00022989"/>
    </source>
</evidence>
<evidence type="ECO:0000313" key="8">
    <source>
        <dbReference type="EMBL" id="NER60741.1"/>
    </source>
</evidence>
<feature type="transmembrane region" description="Helical" evidence="6">
    <location>
        <begin position="206"/>
        <end position="228"/>
    </location>
</feature>
<keyword evidence="5 6" id="KW-0472">Membrane</keyword>
<dbReference type="GO" id="GO:0055085">
    <property type="term" value="P:transmembrane transport"/>
    <property type="evidence" value="ECO:0007669"/>
    <property type="project" value="InterPro"/>
</dbReference>
<feature type="transmembrane region" description="Helical" evidence="6">
    <location>
        <begin position="438"/>
        <end position="457"/>
    </location>
</feature>
<dbReference type="PANTHER" id="PTHR43495:SF5">
    <property type="entry name" value="GAMMA-AMINOBUTYRIC ACID PERMEASE"/>
    <property type="match status" value="1"/>
</dbReference>
<protein>
    <submittedName>
        <fullName evidence="8">Amino acid permease</fullName>
    </submittedName>
</protein>
<feature type="transmembrane region" description="Helical" evidence="6">
    <location>
        <begin position="412"/>
        <end position="432"/>
    </location>
</feature>
<dbReference type="InterPro" id="IPR004840">
    <property type="entry name" value="Amino_acid_permease_CS"/>
</dbReference>
<evidence type="ECO:0000256" key="1">
    <source>
        <dbReference type="ARBA" id="ARBA00004141"/>
    </source>
</evidence>
<dbReference type="FunFam" id="1.20.1740.10:FF:000001">
    <property type="entry name" value="Amino acid permease"/>
    <property type="match status" value="1"/>
</dbReference>